<comment type="caution">
    <text evidence="2">The sequence shown here is derived from an EMBL/GenBank/DDBJ whole genome shotgun (WGS) entry which is preliminary data.</text>
</comment>
<dbReference type="RefSeq" id="WP_157481387.1">
    <property type="nucleotide sequence ID" value="NZ_JAZDQD010000009.1"/>
</dbReference>
<dbReference type="EMBL" id="WOWP01000005">
    <property type="protein sequence ID" value="MUV02396.1"/>
    <property type="molecule type" value="Genomic_DNA"/>
</dbReference>
<evidence type="ECO:0000313" key="3">
    <source>
        <dbReference type="Proteomes" id="UP000433945"/>
    </source>
</evidence>
<evidence type="ECO:0000313" key="2">
    <source>
        <dbReference type="EMBL" id="MUV02396.1"/>
    </source>
</evidence>
<name>A0A6N8HB51_9FLAO</name>
<feature type="chain" id="PRO_5026867339" evidence="1">
    <location>
        <begin position="20"/>
        <end position="265"/>
    </location>
</feature>
<dbReference type="AlphaFoldDB" id="A0A6N8HB51"/>
<reference evidence="2 3" key="1">
    <citation type="submission" date="2019-12" db="EMBL/GenBank/DDBJ databases">
        <authorList>
            <person name="Sun J.-Q."/>
        </authorList>
    </citation>
    <scope>NUCLEOTIDE SEQUENCE [LARGE SCALE GENOMIC DNA]</scope>
    <source>
        <strain evidence="2 3">JCM 17928</strain>
    </source>
</reference>
<dbReference type="OrthoDB" id="1376102at2"/>
<keyword evidence="1" id="KW-0732">Signal</keyword>
<protein>
    <submittedName>
        <fullName evidence="2">Uncharacterized protein</fullName>
    </submittedName>
</protein>
<evidence type="ECO:0000256" key="1">
    <source>
        <dbReference type="SAM" id="SignalP"/>
    </source>
</evidence>
<proteinExistence type="predicted"/>
<feature type="signal peptide" evidence="1">
    <location>
        <begin position="1"/>
        <end position="19"/>
    </location>
</feature>
<dbReference type="Proteomes" id="UP000433945">
    <property type="component" value="Unassembled WGS sequence"/>
</dbReference>
<organism evidence="2 3">
    <name type="scientific">Flavobacterium rakeshii</name>
    <dbReference type="NCBI Taxonomy" id="1038845"/>
    <lineage>
        <taxon>Bacteria</taxon>
        <taxon>Pseudomonadati</taxon>
        <taxon>Bacteroidota</taxon>
        <taxon>Flavobacteriia</taxon>
        <taxon>Flavobacteriales</taxon>
        <taxon>Flavobacteriaceae</taxon>
        <taxon>Flavobacterium</taxon>
    </lineage>
</organism>
<keyword evidence="3" id="KW-1185">Reference proteome</keyword>
<sequence>MKKATLFIAAFLMAGAMKAQDSVTLDLQYMPNKKYTQVVGNDTKMEMSYGGEGANMIMKMSFNNLILTDGVKAGSIPLTMQSEVSVSVDMEGMDSSSNEITMKLAGTVKEGELVPVFTSVESEDMTEDMKGQVFDLITKMMKNISFPEKTLKVGESFVAEIPTSVPFGGGAIDMLDKGTYKLVKIEAGKAYFDVTHDISLGADLAEGGFNGKGGGTGKMVYDIASKYPLSLSNDLAMTLNISQEGMSVEIKTNTKQSLTNTISNR</sequence>
<gene>
    <name evidence="2" type="ORF">GN157_01635</name>
</gene>
<accession>A0A6N8HB51</accession>